<dbReference type="EMBL" id="JAVRJZ010000018">
    <property type="protein sequence ID" value="KAK2708167.1"/>
    <property type="molecule type" value="Genomic_DNA"/>
</dbReference>
<evidence type="ECO:0000313" key="1">
    <source>
        <dbReference type="EMBL" id="KAK2708167.1"/>
    </source>
</evidence>
<dbReference type="PANTHER" id="PTHR46601">
    <property type="entry name" value="ULP_PROTEASE DOMAIN-CONTAINING PROTEIN"/>
    <property type="match status" value="1"/>
</dbReference>
<dbReference type="PANTHER" id="PTHR46601:SF2">
    <property type="entry name" value="UBIQUITIN-LIKE PROTEASE FAMILY PROFILE DOMAIN-CONTAINING PROTEIN"/>
    <property type="match status" value="1"/>
</dbReference>
<evidence type="ECO:0000313" key="2">
    <source>
        <dbReference type="Proteomes" id="UP001187531"/>
    </source>
</evidence>
<accession>A0AA88HMB3</accession>
<comment type="caution">
    <text evidence="1">The sequence shown here is derived from an EMBL/GenBank/DDBJ whole genome shotgun (WGS) entry which is preliminary data.</text>
</comment>
<protein>
    <submittedName>
        <fullName evidence="1">Uncharacterized protein</fullName>
    </submittedName>
</protein>
<reference evidence="1" key="1">
    <citation type="submission" date="2023-07" db="EMBL/GenBank/DDBJ databases">
        <title>Chromosome-level genome assembly of Artemia franciscana.</title>
        <authorList>
            <person name="Jo E."/>
        </authorList>
    </citation>
    <scope>NUCLEOTIDE SEQUENCE</scope>
    <source>
        <tissue evidence="1">Whole body</tissue>
    </source>
</reference>
<organism evidence="1 2">
    <name type="scientific">Artemia franciscana</name>
    <name type="common">Brine shrimp</name>
    <name type="synonym">Artemia sanfranciscana</name>
    <dbReference type="NCBI Taxonomy" id="6661"/>
    <lineage>
        <taxon>Eukaryota</taxon>
        <taxon>Metazoa</taxon>
        <taxon>Ecdysozoa</taxon>
        <taxon>Arthropoda</taxon>
        <taxon>Crustacea</taxon>
        <taxon>Branchiopoda</taxon>
        <taxon>Anostraca</taxon>
        <taxon>Artemiidae</taxon>
        <taxon>Artemia</taxon>
    </lineage>
</organism>
<sequence length="215" mass="24447">MGSWTKLIMNLKTISLHFYNVHRQHYELRKVKETLRGADIVLQFDFAENYAIKQQNEIISAHWVSTSVSIFICVFYYSSLIGSLAHLSYVVVSDDLTHDKNDVAVGTKICVEHFRSHHFQPSIMHHGSGVAASQYKNCYTVGAFVYQTSDYGCPRTRSFSGTTDGTGPMDGIRAEVKRKVWLNTLRGQVIVNNAEQFYKTLKIDETSIMVFYLAS</sequence>
<proteinExistence type="predicted"/>
<dbReference type="Proteomes" id="UP001187531">
    <property type="component" value="Unassembled WGS sequence"/>
</dbReference>
<dbReference type="AlphaFoldDB" id="A0AA88HMB3"/>
<gene>
    <name evidence="1" type="ORF">QYM36_013929</name>
</gene>
<keyword evidence="2" id="KW-1185">Reference proteome</keyword>
<name>A0AA88HMB3_ARTSF</name>